<reference evidence="1 2" key="2">
    <citation type="submission" date="2018-11" db="EMBL/GenBank/DDBJ databases">
        <authorList>
            <consortium name="Pathogen Informatics"/>
        </authorList>
    </citation>
    <scope>NUCLEOTIDE SEQUENCE [LARGE SCALE GENOMIC DNA]</scope>
</reference>
<keyword evidence="2" id="KW-1185">Reference proteome</keyword>
<dbReference type="WBParaSite" id="GPUH_0002422201-mRNA-1">
    <property type="protein sequence ID" value="GPUH_0002422201-mRNA-1"/>
    <property type="gene ID" value="GPUH_0002422201"/>
</dbReference>
<organism evidence="3">
    <name type="scientific">Gongylonema pulchrum</name>
    <dbReference type="NCBI Taxonomy" id="637853"/>
    <lineage>
        <taxon>Eukaryota</taxon>
        <taxon>Metazoa</taxon>
        <taxon>Ecdysozoa</taxon>
        <taxon>Nematoda</taxon>
        <taxon>Chromadorea</taxon>
        <taxon>Rhabditida</taxon>
        <taxon>Spirurina</taxon>
        <taxon>Spiruromorpha</taxon>
        <taxon>Spiruroidea</taxon>
        <taxon>Gongylonematidae</taxon>
        <taxon>Gongylonema</taxon>
    </lineage>
</organism>
<protein>
    <submittedName>
        <fullName evidence="3">Transposase</fullName>
    </submittedName>
</protein>
<dbReference type="OrthoDB" id="5860555at2759"/>
<proteinExistence type="predicted"/>
<reference evidence="3" key="1">
    <citation type="submission" date="2016-06" db="UniProtKB">
        <authorList>
            <consortium name="WormBaseParasite"/>
        </authorList>
    </citation>
    <scope>IDENTIFICATION</scope>
</reference>
<evidence type="ECO:0000313" key="1">
    <source>
        <dbReference type="EMBL" id="VDN42515.1"/>
    </source>
</evidence>
<accession>A0A183ETA1</accession>
<evidence type="ECO:0000313" key="2">
    <source>
        <dbReference type="Proteomes" id="UP000271098"/>
    </source>
</evidence>
<evidence type="ECO:0000313" key="3">
    <source>
        <dbReference type="WBParaSite" id="GPUH_0002422201-mRNA-1"/>
    </source>
</evidence>
<name>A0A183ETA1_9BILA</name>
<gene>
    <name evidence="1" type="ORF">GPUH_LOCUS24192</name>
</gene>
<sequence length="97" mass="10611">MRLADETPLITTFERTTQRLSNSNADVRKNSLGVTMDRAKRYGSMRGQELAETVAKVAGRAFPPSLAQSESSKIATPTRKLISQWESVVPVLTSSGE</sequence>
<dbReference type="AlphaFoldDB" id="A0A183ETA1"/>
<dbReference type="EMBL" id="UYRT01100360">
    <property type="protein sequence ID" value="VDN42515.1"/>
    <property type="molecule type" value="Genomic_DNA"/>
</dbReference>
<dbReference type="Proteomes" id="UP000271098">
    <property type="component" value="Unassembled WGS sequence"/>
</dbReference>